<protein>
    <recommendedName>
        <fullName evidence="3">RNA-directed DNA polymerase, eukaryota, Reverse transcriptase zinc-binding domain protein</fullName>
    </recommendedName>
</protein>
<dbReference type="OrthoDB" id="1731458at2759"/>
<sequence>MVDSTNYLHSHNLLSKDSLKCQLGNGTSIRFWKDLWLGEEPLSSRYNCMFSLDAKENFLLSERYSEGSWNRQWLRPITSGRTESSFESLQVELAKVTLSSSPDLWK</sequence>
<keyword evidence="2" id="KW-1185">Reference proteome</keyword>
<gene>
    <name evidence="1" type="ORF">CTI12_AA016310</name>
</gene>
<name>A0A2U1QKW9_ARTAN</name>
<reference evidence="1 2" key="1">
    <citation type="journal article" date="2018" name="Mol. Plant">
        <title>The genome of Artemisia annua provides insight into the evolution of Asteraceae family and artemisinin biosynthesis.</title>
        <authorList>
            <person name="Shen Q."/>
            <person name="Zhang L."/>
            <person name="Liao Z."/>
            <person name="Wang S."/>
            <person name="Yan T."/>
            <person name="Shi P."/>
            <person name="Liu M."/>
            <person name="Fu X."/>
            <person name="Pan Q."/>
            <person name="Wang Y."/>
            <person name="Lv Z."/>
            <person name="Lu X."/>
            <person name="Zhang F."/>
            <person name="Jiang W."/>
            <person name="Ma Y."/>
            <person name="Chen M."/>
            <person name="Hao X."/>
            <person name="Li L."/>
            <person name="Tang Y."/>
            <person name="Lv G."/>
            <person name="Zhou Y."/>
            <person name="Sun X."/>
            <person name="Brodelius P.E."/>
            <person name="Rose J.K.C."/>
            <person name="Tang K."/>
        </authorList>
    </citation>
    <scope>NUCLEOTIDE SEQUENCE [LARGE SCALE GENOMIC DNA]</scope>
    <source>
        <strain evidence="2">cv. Huhao1</strain>
        <tissue evidence="1">Leaf</tissue>
    </source>
</reference>
<dbReference type="Proteomes" id="UP000245207">
    <property type="component" value="Unassembled WGS sequence"/>
</dbReference>
<accession>A0A2U1QKW9</accession>
<evidence type="ECO:0008006" key="3">
    <source>
        <dbReference type="Google" id="ProtNLM"/>
    </source>
</evidence>
<organism evidence="1 2">
    <name type="scientific">Artemisia annua</name>
    <name type="common">Sweet wormwood</name>
    <dbReference type="NCBI Taxonomy" id="35608"/>
    <lineage>
        <taxon>Eukaryota</taxon>
        <taxon>Viridiplantae</taxon>
        <taxon>Streptophyta</taxon>
        <taxon>Embryophyta</taxon>
        <taxon>Tracheophyta</taxon>
        <taxon>Spermatophyta</taxon>
        <taxon>Magnoliopsida</taxon>
        <taxon>eudicotyledons</taxon>
        <taxon>Gunneridae</taxon>
        <taxon>Pentapetalae</taxon>
        <taxon>asterids</taxon>
        <taxon>campanulids</taxon>
        <taxon>Asterales</taxon>
        <taxon>Asteraceae</taxon>
        <taxon>Asteroideae</taxon>
        <taxon>Anthemideae</taxon>
        <taxon>Artemisiinae</taxon>
        <taxon>Artemisia</taxon>
    </lineage>
</organism>
<dbReference type="EMBL" id="PKPP01000057">
    <property type="protein sequence ID" value="PWA98628.1"/>
    <property type="molecule type" value="Genomic_DNA"/>
</dbReference>
<proteinExistence type="predicted"/>
<dbReference type="AlphaFoldDB" id="A0A2U1QKW9"/>
<evidence type="ECO:0000313" key="2">
    <source>
        <dbReference type="Proteomes" id="UP000245207"/>
    </source>
</evidence>
<comment type="caution">
    <text evidence="1">The sequence shown here is derived from an EMBL/GenBank/DDBJ whole genome shotgun (WGS) entry which is preliminary data.</text>
</comment>
<evidence type="ECO:0000313" key="1">
    <source>
        <dbReference type="EMBL" id="PWA98628.1"/>
    </source>
</evidence>